<dbReference type="AlphaFoldDB" id="A0A915IRZ2"/>
<reference evidence="2" key="1">
    <citation type="submission" date="2022-11" db="UniProtKB">
        <authorList>
            <consortium name="WormBaseParasite"/>
        </authorList>
    </citation>
    <scope>IDENTIFICATION</scope>
</reference>
<organism evidence="1 2">
    <name type="scientific">Romanomermis culicivorax</name>
    <name type="common">Nematode worm</name>
    <dbReference type="NCBI Taxonomy" id="13658"/>
    <lineage>
        <taxon>Eukaryota</taxon>
        <taxon>Metazoa</taxon>
        <taxon>Ecdysozoa</taxon>
        <taxon>Nematoda</taxon>
        <taxon>Enoplea</taxon>
        <taxon>Dorylaimia</taxon>
        <taxon>Mermithida</taxon>
        <taxon>Mermithoidea</taxon>
        <taxon>Mermithidae</taxon>
        <taxon>Romanomermis</taxon>
    </lineage>
</organism>
<evidence type="ECO:0000313" key="2">
    <source>
        <dbReference type="WBParaSite" id="nRc.2.0.1.t16581-RA"/>
    </source>
</evidence>
<protein>
    <submittedName>
        <fullName evidence="2">Uncharacterized protein</fullName>
    </submittedName>
</protein>
<accession>A0A915IRZ2</accession>
<evidence type="ECO:0000313" key="1">
    <source>
        <dbReference type="Proteomes" id="UP000887565"/>
    </source>
</evidence>
<proteinExistence type="predicted"/>
<sequence>MQGGGGKLYTLRTVARAADWESETYCCKNVTGWIYQAVATVAIIGGLGNATGVAKSLAIMDSVSKPTKMCPQKFGVDWVARAISKHPGKRKISGRSMLGG</sequence>
<name>A0A915IRZ2_ROMCU</name>
<keyword evidence="1" id="KW-1185">Reference proteome</keyword>
<dbReference type="Proteomes" id="UP000887565">
    <property type="component" value="Unplaced"/>
</dbReference>
<dbReference type="WBParaSite" id="nRc.2.0.1.t16581-RA">
    <property type="protein sequence ID" value="nRc.2.0.1.t16581-RA"/>
    <property type="gene ID" value="nRc.2.0.1.g16581"/>
</dbReference>